<evidence type="ECO:0000313" key="2">
    <source>
        <dbReference type="EMBL" id="PSU98058.1"/>
    </source>
</evidence>
<evidence type="ECO:0000256" key="1">
    <source>
        <dbReference type="SAM" id="SignalP"/>
    </source>
</evidence>
<dbReference type="EMBL" id="PYNF01000011">
    <property type="protein sequence ID" value="PSU98058.1"/>
    <property type="molecule type" value="Genomic_DNA"/>
</dbReference>
<feature type="chain" id="PRO_5015394016" evidence="1">
    <location>
        <begin position="26"/>
        <end position="117"/>
    </location>
</feature>
<keyword evidence="1" id="KW-0732">Signal</keyword>
<gene>
    <name evidence="2" type="ORF">C9J27_13530</name>
</gene>
<feature type="signal peptide" evidence="1">
    <location>
        <begin position="1"/>
        <end position="25"/>
    </location>
</feature>
<protein>
    <submittedName>
        <fullName evidence="2">Uncharacterized protein</fullName>
    </submittedName>
</protein>
<dbReference type="Proteomes" id="UP000241426">
    <property type="component" value="Unassembled WGS sequence"/>
</dbReference>
<proteinExistence type="predicted"/>
<organism evidence="2 3">
    <name type="scientific">Photobacterium kishitanii</name>
    <dbReference type="NCBI Taxonomy" id="318456"/>
    <lineage>
        <taxon>Bacteria</taxon>
        <taxon>Pseudomonadati</taxon>
        <taxon>Pseudomonadota</taxon>
        <taxon>Gammaproteobacteria</taxon>
        <taxon>Vibrionales</taxon>
        <taxon>Vibrionaceae</taxon>
        <taxon>Photobacterium</taxon>
    </lineage>
</organism>
<comment type="caution">
    <text evidence="2">The sequence shown here is derived from an EMBL/GenBank/DDBJ whole genome shotgun (WGS) entry which is preliminary data.</text>
</comment>
<accession>A0A2T3KGI8</accession>
<sequence length="117" mass="13187">MSLIMKSYNILLFALMLVTSTNVLASQPTMLDENIKLDAATDKFYSYLVESKGFQCEKLKVSGFMFGHAHGLPTEPQLTTLPNNLCLLEGLYFNMRGQWKVKLSNGDYVVSDYSFSI</sequence>
<evidence type="ECO:0000313" key="3">
    <source>
        <dbReference type="Proteomes" id="UP000241426"/>
    </source>
</evidence>
<dbReference type="AlphaFoldDB" id="A0A2T3KGI8"/>
<name>A0A2T3KGI8_9GAMM</name>
<reference evidence="2 3" key="1">
    <citation type="submission" date="2018-01" db="EMBL/GenBank/DDBJ databases">
        <title>Whole genome sequencing of Histamine producing bacteria.</title>
        <authorList>
            <person name="Butler K."/>
        </authorList>
    </citation>
    <scope>NUCLEOTIDE SEQUENCE [LARGE SCALE GENOMIC DNA]</scope>
    <source>
        <strain evidence="2 3">FS-7.2</strain>
    </source>
</reference>